<keyword evidence="4 7" id="KW-0812">Transmembrane</keyword>
<dbReference type="Gene3D" id="1.10.3720.10">
    <property type="entry name" value="MetI-like"/>
    <property type="match status" value="1"/>
</dbReference>
<protein>
    <submittedName>
        <fullName evidence="9">Oligopeptide transport system permease protein AppB</fullName>
    </submittedName>
</protein>
<feature type="transmembrane region" description="Helical" evidence="7">
    <location>
        <begin position="12"/>
        <end position="31"/>
    </location>
</feature>
<dbReference type="Proteomes" id="UP000033163">
    <property type="component" value="Chromosome I"/>
</dbReference>
<feature type="transmembrane region" description="Helical" evidence="7">
    <location>
        <begin position="96"/>
        <end position="120"/>
    </location>
</feature>
<feature type="transmembrane region" description="Helical" evidence="7">
    <location>
        <begin position="177"/>
        <end position="203"/>
    </location>
</feature>
<name>A0A0E4HFU8_9BACL</name>
<dbReference type="PANTHER" id="PTHR43163">
    <property type="entry name" value="DIPEPTIDE TRANSPORT SYSTEM PERMEASE PROTEIN DPPB-RELATED"/>
    <property type="match status" value="1"/>
</dbReference>
<dbReference type="EMBL" id="LN831776">
    <property type="protein sequence ID" value="CQR56981.1"/>
    <property type="molecule type" value="Genomic_DNA"/>
</dbReference>
<dbReference type="Pfam" id="PF19300">
    <property type="entry name" value="BPD_transp_1_N"/>
    <property type="match status" value="1"/>
</dbReference>
<organism evidence="9 10">
    <name type="scientific">Paenibacillus riograndensis SBR5</name>
    <dbReference type="NCBI Taxonomy" id="1073571"/>
    <lineage>
        <taxon>Bacteria</taxon>
        <taxon>Bacillati</taxon>
        <taxon>Bacillota</taxon>
        <taxon>Bacilli</taxon>
        <taxon>Bacillales</taxon>
        <taxon>Paenibacillaceae</taxon>
        <taxon>Paenibacillus</taxon>
        <taxon>Paenibacillus sonchi group</taxon>
    </lineage>
</organism>
<accession>A0A0E4HFU8</accession>
<evidence type="ECO:0000256" key="7">
    <source>
        <dbReference type="RuleBase" id="RU363032"/>
    </source>
</evidence>
<evidence type="ECO:0000256" key="1">
    <source>
        <dbReference type="ARBA" id="ARBA00004651"/>
    </source>
</evidence>
<feature type="transmembrane region" description="Helical" evidence="7">
    <location>
        <begin position="132"/>
        <end position="157"/>
    </location>
</feature>
<evidence type="ECO:0000313" key="10">
    <source>
        <dbReference type="Proteomes" id="UP000033163"/>
    </source>
</evidence>
<evidence type="ECO:0000256" key="5">
    <source>
        <dbReference type="ARBA" id="ARBA00022989"/>
    </source>
</evidence>
<comment type="subcellular location">
    <subcellularLocation>
        <location evidence="1 7">Cell membrane</location>
        <topology evidence="1 7">Multi-pass membrane protein</topology>
    </subcellularLocation>
</comment>
<dbReference type="AlphaFoldDB" id="A0A0E4HFU8"/>
<evidence type="ECO:0000256" key="2">
    <source>
        <dbReference type="ARBA" id="ARBA00022448"/>
    </source>
</evidence>
<gene>
    <name evidence="9" type="primary">appB5</name>
    <name evidence="9" type="ORF">PRIO_4579</name>
</gene>
<dbReference type="CDD" id="cd06261">
    <property type="entry name" value="TM_PBP2"/>
    <property type="match status" value="1"/>
</dbReference>
<dbReference type="KEGG" id="pri:PRIO_4579"/>
<dbReference type="Pfam" id="PF00528">
    <property type="entry name" value="BPD_transp_1"/>
    <property type="match status" value="1"/>
</dbReference>
<sequence length="318" mass="35247">MMKTYVLRRLLIALPTFLGITILVFFVSYLASGSPLELLLSNQNISEAEIERQRIKLGLDQPVYMQYFSWLGNMLTGNFGESYRTMEAVTSMILKGLGATSILVVASVLLACLIAIPLGIQSARHQSKLWDNLAAVFSFLATSTPSFFIALVLLYLFSVKLQLLPIGGMYTVGTANSFLSLLAHLIMPCLVLSFHMMGTLIQFTRSSMLEVMREDYVRTAKAKGLQERVLIVRHVLRNSLIPVATYLGMEIPLLLGGAVVTEQVFSWPGIGKLMIQSISARDYPVIMGVTVLVALAVLIFNLITDLVYGLLDPRIRYD</sequence>
<dbReference type="PATRIC" id="fig|1073571.4.peg.4913"/>
<keyword evidence="2 7" id="KW-0813">Transport</keyword>
<evidence type="ECO:0000259" key="8">
    <source>
        <dbReference type="PROSITE" id="PS50928"/>
    </source>
</evidence>
<evidence type="ECO:0000313" key="9">
    <source>
        <dbReference type="EMBL" id="CQR56981.1"/>
    </source>
</evidence>
<evidence type="ECO:0000256" key="3">
    <source>
        <dbReference type="ARBA" id="ARBA00022475"/>
    </source>
</evidence>
<dbReference type="PROSITE" id="PS50928">
    <property type="entry name" value="ABC_TM1"/>
    <property type="match status" value="1"/>
</dbReference>
<keyword evidence="6 7" id="KW-0472">Membrane</keyword>
<keyword evidence="3" id="KW-1003">Cell membrane</keyword>
<dbReference type="InterPro" id="IPR045621">
    <property type="entry name" value="BPD_transp_1_N"/>
</dbReference>
<feature type="transmembrane region" description="Helical" evidence="7">
    <location>
        <begin position="285"/>
        <end position="311"/>
    </location>
</feature>
<dbReference type="GO" id="GO:0005886">
    <property type="term" value="C:plasma membrane"/>
    <property type="evidence" value="ECO:0007669"/>
    <property type="project" value="UniProtKB-SubCell"/>
</dbReference>
<comment type="similarity">
    <text evidence="7">Belongs to the binding-protein-dependent transport system permease family.</text>
</comment>
<evidence type="ECO:0000256" key="6">
    <source>
        <dbReference type="ARBA" id="ARBA00023136"/>
    </source>
</evidence>
<feature type="transmembrane region" description="Helical" evidence="7">
    <location>
        <begin position="243"/>
        <end position="265"/>
    </location>
</feature>
<dbReference type="SUPFAM" id="SSF161098">
    <property type="entry name" value="MetI-like"/>
    <property type="match status" value="1"/>
</dbReference>
<proteinExistence type="inferred from homology"/>
<feature type="domain" description="ABC transmembrane type-1" evidence="8">
    <location>
        <begin position="97"/>
        <end position="304"/>
    </location>
</feature>
<dbReference type="HOGENOM" id="CLU_036879_1_2_9"/>
<dbReference type="InterPro" id="IPR035906">
    <property type="entry name" value="MetI-like_sf"/>
</dbReference>
<dbReference type="InterPro" id="IPR000515">
    <property type="entry name" value="MetI-like"/>
</dbReference>
<reference evidence="10" key="1">
    <citation type="submission" date="2015-03" db="EMBL/GenBank/DDBJ databases">
        <authorList>
            <person name="Wibberg D."/>
        </authorList>
    </citation>
    <scope>NUCLEOTIDE SEQUENCE [LARGE SCALE GENOMIC DNA]</scope>
</reference>
<dbReference type="RefSeq" id="WP_046504777.1">
    <property type="nucleotide sequence ID" value="NZ_LN831776.1"/>
</dbReference>
<keyword evidence="5 7" id="KW-1133">Transmembrane helix</keyword>
<dbReference type="GO" id="GO:0055085">
    <property type="term" value="P:transmembrane transport"/>
    <property type="evidence" value="ECO:0007669"/>
    <property type="project" value="InterPro"/>
</dbReference>
<dbReference type="PANTHER" id="PTHR43163:SF6">
    <property type="entry name" value="DIPEPTIDE TRANSPORT SYSTEM PERMEASE PROTEIN DPPB-RELATED"/>
    <property type="match status" value="1"/>
</dbReference>
<evidence type="ECO:0000256" key="4">
    <source>
        <dbReference type="ARBA" id="ARBA00022692"/>
    </source>
</evidence>